<dbReference type="KEGG" id="muc:MuYL_0979"/>
<organism evidence="2 3">
    <name type="scientific">Mucilaginibacter xinganensis</name>
    <dbReference type="NCBI Taxonomy" id="1234841"/>
    <lineage>
        <taxon>Bacteria</taxon>
        <taxon>Pseudomonadati</taxon>
        <taxon>Bacteroidota</taxon>
        <taxon>Sphingobacteriia</taxon>
        <taxon>Sphingobacteriales</taxon>
        <taxon>Sphingobacteriaceae</taxon>
        <taxon>Mucilaginibacter</taxon>
    </lineage>
</organism>
<dbReference type="Pfam" id="PF01661">
    <property type="entry name" value="Macro"/>
    <property type="match status" value="1"/>
</dbReference>
<dbReference type="PROSITE" id="PS51154">
    <property type="entry name" value="MACRO"/>
    <property type="match status" value="1"/>
</dbReference>
<dbReference type="AlphaFoldDB" id="A0A223NSK4"/>
<evidence type="ECO:0000313" key="3">
    <source>
        <dbReference type="Proteomes" id="UP000215002"/>
    </source>
</evidence>
<sequence length="192" mass="20856">MEHLLFMFYKLPAMSSASYTIEILKADITKIIADAIVNAANTSLLGGGGVDGAIHRAGGPEILEQCRKIVARQGGCKTGEAVITTAGRLPAKYVIHTVGPVWNEGKYHEAEKLARCYTNALQLAIDNNCKTIAFPNISTGVYRFPKDIAAKIAVETVSDFLSKTNEIEKVTFVCFDDENSGLYEALLNLDLK</sequence>
<dbReference type="InterPro" id="IPR002589">
    <property type="entry name" value="Macro_dom"/>
</dbReference>
<dbReference type="NCBIfam" id="NF001664">
    <property type="entry name" value="PRK00431.1-6"/>
    <property type="match status" value="1"/>
</dbReference>
<keyword evidence="3" id="KW-1185">Reference proteome</keyword>
<dbReference type="PANTHER" id="PTHR11106:SF27">
    <property type="entry name" value="MACRO DOMAIN-CONTAINING PROTEIN"/>
    <property type="match status" value="1"/>
</dbReference>
<dbReference type="Gene3D" id="3.40.220.10">
    <property type="entry name" value="Leucine Aminopeptidase, subunit E, domain 1"/>
    <property type="match status" value="1"/>
</dbReference>
<dbReference type="PANTHER" id="PTHR11106">
    <property type="entry name" value="GANGLIOSIDE INDUCED DIFFERENTIATION ASSOCIATED PROTEIN 2-RELATED"/>
    <property type="match status" value="1"/>
</dbReference>
<reference evidence="2 3" key="1">
    <citation type="submission" date="2017-08" db="EMBL/GenBank/DDBJ databases">
        <title>Complete genome sequence of Mucilaginibacter sp. strain BJC16-A31.</title>
        <authorList>
            <consortium name="Henan University of Science and Technology"/>
            <person name="You X."/>
        </authorList>
    </citation>
    <scope>NUCLEOTIDE SEQUENCE [LARGE SCALE GENOMIC DNA]</scope>
    <source>
        <strain evidence="2 3">BJC16-A31</strain>
    </source>
</reference>
<evidence type="ECO:0000259" key="1">
    <source>
        <dbReference type="PROSITE" id="PS51154"/>
    </source>
</evidence>
<feature type="domain" description="Macro" evidence="1">
    <location>
        <begin position="8"/>
        <end position="191"/>
    </location>
</feature>
<name>A0A223NSK4_9SPHI</name>
<dbReference type="Proteomes" id="UP000215002">
    <property type="component" value="Chromosome"/>
</dbReference>
<gene>
    <name evidence="2" type="ORF">MuYL_0979</name>
</gene>
<dbReference type="CDD" id="cd02908">
    <property type="entry name" value="Macro_OAADPr_deacetylase"/>
    <property type="match status" value="1"/>
</dbReference>
<evidence type="ECO:0000313" key="2">
    <source>
        <dbReference type="EMBL" id="ASU32879.1"/>
    </source>
</evidence>
<proteinExistence type="predicted"/>
<dbReference type="SMART" id="SM00506">
    <property type="entry name" value="A1pp"/>
    <property type="match status" value="1"/>
</dbReference>
<accession>A0A223NSK4</accession>
<protein>
    <submittedName>
        <fullName evidence="2">O-acetyl-ADP-ribose deacetylase</fullName>
    </submittedName>
</protein>
<dbReference type="EMBL" id="CP022743">
    <property type="protein sequence ID" value="ASU32879.1"/>
    <property type="molecule type" value="Genomic_DNA"/>
</dbReference>
<dbReference type="SUPFAM" id="SSF52949">
    <property type="entry name" value="Macro domain-like"/>
    <property type="match status" value="1"/>
</dbReference>
<dbReference type="InterPro" id="IPR043472">
    <property type="entry name" value="Macro_dom-like"/>
</dbReference>